<proteinExistence type="predicted"/>
<accession>A0ACC2CGK7</accession>
<evidence type="ECO:0000313" key="1">
    <source>
        <dbReference type="EMBL" id="KAJ7541143.1"/>
    </source>
</evidence>
<organism evidence="1 2">
    <name type="scientific">Diphasiastrum complanatum</name>
    <name type="common">Issler's clubmoss</name>
    <name type="synonym">Lycopodium complanatum</name>
    <dbReference type="NCBI Taxonomy" id="34168"/>
    <lineage>
        <taxon>Eukaryota</taxon>
        <taxon>Viridiplantae</taxon>
        <taxon>Streptophyta</taxon>
        <taxon>Embryophyta</taxon>
        <taxon>Tracheophyta</taxon>
        <taxon>Lycopodiopsida</taxon>
        <taxon>Lycopodiales</taxon>
        <taxon>Lycopodiaceae</taxon>
        <taxon>Lycopodioideae</taxon>
        <taxon>Diphasiastrum</taxon>
    </lineage>
</organism>
<comment type="caution">
    <text evidence="1">The sequence shown here is derived from an EMBL/GenBank/DDBJ whole genome shotgun (WGS) entry which is preliminary data.</text>
</comment>
<name>A0ACC2CGK7_DIPCM</name>
<evidence type="ECO:0000313" key="2">
    <source>
        <dbReference type="Proteomes" id="UP001162992"/>
    </source>
</evidence>
<reference evidence="2" key="1">
    <citation type="journal article" date="2024" name="Proc. Natl. Acad. Sci. U.S.A.">
        <title>Extraordinary preservation of gene collinearity over three hundred million years revealed in homosporous lycophytes.</title>
        <authorList>
            <person name="Li C."/>
            <person name="Wickell D."/>
            <person name="Kuo L.Y."/>
            <person name="Chen X."/>
            <person name="Nie B."/>
            <person name="Liao X."/>
            <person name="Peng D."/>
            <person name="Ji J."/>
            <person name="Jenkins J."/>
            <person name="Williams M."/>
            <person name="Shu S."/>
            <person name="Plott C."/>
            <person name="Barry K."/>
            <person name="Rajasekar S."/>
            <person name="Grimwood J."/>
            <person name="Han X."/>
            <person name="Sun S."/>
            <person name="Hou Z."/>
            <person name="He W."/>
            <person name="Dai G."/>
            <person name="Sun C."/>
            <person name="Schmutz J."/>
            <person name="Leebens-Mack J.H."/>
            <person name="Li F.W."/>
            <person name="Wang L."/>
        </authorList>
    </citation>
    <scope>NUCLEOTIDE SEQUENCE [LARGE SCALE GENOMIC DNA]</scope>
    <source>
        <strain evidence="2">cv. PW_Plant_1</strain>
    </source>
</reference>
<sequence length="625" mass="69863">MAFAAEDAKPIKDLESQDQTAGHAQTETPLASGNDGTYYSQLPDVNSRSTENANKRDGTRVHLSFLAAIFCGFGVVVCLALLSLLSWPHQAPPPTFLLEQRTAFHFQPQKNWMNGPMFYKGYYHFFYQYNPDAAVWGNITWAHSVSTDLIRWFHLNLALVPDHWYDADGVWSGSATILPDGRPVIFYTGSSNESVQLQSMAVPEQLTDPLLRRWMKIPQNPILVPPPGIGSKDFRDPTTAWLESDGLWRIAIGSKQGTTGVALIYQTSDFYSWTLQENLLHHVPSTGMWECVDFYPVSLIHNHGLDTSKVQSNQLVKYILKASLDDNKHDFYALGTYSTKSHTFTADNPTTDVGIGLRYDYGKYYASKTFYDPVKQRRILWGWANESDSVEDDVAKGWASVQTIPRSLVLDSITGSNLIQWPIEEVETLRGEKVTEQNIVLQGGALVKVNGASGAQLDVEVTFKYPNVDLLDVLPYTEQYDCRQGGAEHRGIFGPFGLLVLATDDLHEHTAVFFYLALQPNGEWITTVCSDHSRASLAKGIDATVYGTTVKKLANENFLSLRLIVDHSIVETFVQGGRACITSRVYPTLATHENAHVFLFNNGSEPIILQTLEAWHMIAANVYHV</sequence>
<dbReference type="EMBL" id="CM055101">
    <property type="protein sequence ID" value="KAJ7541143.1"/>
    <property type="molecule type" value="Genomic_DNA"/>
</dbReference>
<dbReference type="Proteomes" id="UP001162992">
    <property type="component" value="Chromosome 10"/>
</dbReference>
<keyword evidence="2" id="KW-1185">Reference proteome</keyword>
<protein>
    <submittedName>
        <fullName evidence="1">Uncharacterized protein</fullName>
    </submittedName>
</protein>
<gene>
    <name evidence="1" type="ORF">O6H91_10G048500</name>
</gene>